<keyword evidence="3" id="KW-1185">Reference proteome</keyword>
<dbReference type="OrthoDB" id="128382at2759"/>
<dbReference type="STRING" id="27349.A0A0L6UXX7"/>
<feature type="domain" description="Reverse transcriptase Ty1/copia-type" evidence="1">
    <location>
        <begin position="82"/>
        <end position="167"/>
    </location>
</feature>
<dbReference type="Pfam" id="PF07727">
    <property type="entry name" value="RVT_2"/>
    <property type="match status" value="1"/>
</dbReference>
<comment type="caution">
    <text evidence="2">The sequence shown here is derived from an EMBL/GenBank/DDBJ whole genome shotgun (WGS) entry which is preliminary data.</text>
</comment>
<gene>
    <name evidence="2" type="ORF">VP01_3250g1</name>
</gene>
<accession>A0A0L6UXX7</accession>
<evidence type="ECO:0000313" key="3">
    <source>
        <dbReference type="Proteomes" id="UP000037035"/>
    </source>
</evidence>
<name>A0A0L6UXX7_9BASI</name>
<reference evidence="2 3" key="1">
    <citation type="submission" date="2015-08" db="EMBL/GenBank/DDBJ databases">
        <title>Next Generation Sequencing and Analysis of the Genome of Puccinia sorghi L Schw, the Causal Agent of Maize Common Rust.</title>
        <authorList>
            <person name="Rochi L."/>
            <person name="Burguener G."/>
            <person name="Darino M."/>
            <person name="Turjanski A."/>
            <person name="Kreff E."/>
            <person name="Dieguez M.J."/>
            <person name="Sacco F."/>
        </authorList>
    </citation>
    <scope>NUCLEOTIDE SEQUENCE [LARGE SCALE GENOMIC DNA]</scope>
    <source>
        <strain evidence="2 3">RO10H11247</strain>
    </source>
</reference>
<dbReference type="EMBL" id="LAVV01008225">
    <property type="protein sequence ID" value="KNZ53396.1"/>
    <property type="molecule type" value="Genomic_DNA"/>
</dbReference>
<protein>
    <recommendedName>
        <fullName evidence="1">Reverse transcriptase Ty1/copia-type domain-containing protein</fullName>
    </recommendedName>
</protein>
<dbReference type="Proteomes" id="UP000037035">
    <property type="component" value="Unassembled WGS sequence"/>
</dbReference>
<evidence type="ECO:0000259" key="1">
    <source>
        <dbReference type="Pfam" id="PF07727"/>
    </source>
</evidence>
<dbReference type="VEuPathDB" id="FungiDB:VP01_3250g1"/>
<proteinExistence type="predicted"/>
<organism evidence="2 3">
    <name type="scientific">Puccinia sorghi</name>
    <dbReference type="NCBI Taxonomy" id="27349"/>
    <lineage>
        <taxon>Eukaryota</taxon>
        <taxon>Fungi</taxon>
        <taxon>Dikarya</taxon>
        <taxon>Basidiomycota</taxon>
        <taxon>Pucciniomycotina</taxon>
        <taxon>Pucciniomycetes</taxon>
        <taxon>Pucciniales</taxon>
        <taxon>Pucciniaceae</taxon>
        <taxon>Puccinia</taxon>
    </lineage>
</organism>
<dbReference type="InterPro" id="IPR013103">
    <property type="entry name" value="RVT_2"/>
</dbReference>
<sequence length="393" mass="43889">MVCSDGDGKFTGNSFLKPLGTKFEVKGQEGILIGYNILLRSYQILLKTGAVINSKHVRFLKSPIFIENSDVDFLPDVQQEIGFEQIKGIDFDESFASTGKVLTLQMILLYSLHQNLEVTQFNVQGAFLHAPLSEEVYIKTPKGVNQDSPYLKLKKALYGLKQAPKNVFVARDLVLVGPGNHFKEKFEERFKNSSCHEPNTILGMKFEQVGHKILLSQPKHIDHGLEELGLQSCKPSQTPLTPNLKLTEASDEEHALSKKENINYRSAIGLMSDIAGYTRPDISFAVSNLARFSIKPGIQHWHKTYTVTPLGRTILNIEPCNLGIFATYLDHSFLGTVLGNTKSHILQPKPSLTPLLTPSMRELGLKHSYLISGTYNLTLQTTTLTILISMKDF</sequence>
<evidence type="ECO:0000313" key="2">
    <source>
        <dbReference type="EMBL" id="KNZ53396.1"/>
    </source>
</evidence>
<dbReference type="AlphaFoldDB" id="A0A0L6UXX7"/>